<organism evidence="2 3">
    <name type="scientific">Planoprotostelium fungivorum</name>
    <dbReference type="NCBI Taxonomy" id="1890364"/>
    <lineage>
        <taxon>Eukaryota</taxon>
        <taxon>Amoebozoa</taxon>
        <taxon>Evosea</taxon>
        <taxon>Variosea</taxon>
        <taxon>Cavosteliida</taxon>
        <taxon>Cavosteliaceae</taxon>
        <taxon>Planoprotostelium</taxon>
    </lineage>
</organism>
<dbReference type="InParanoid" id="A0A2P6NVZ3"/>
<dbReference type="Proteomes" id="UP000241769">
    <property type="component" value="Unassembled WGS sequence"/>
</dbReference>
<keyword evidence="1" id="KW-0732">Signal</keyword>
<reference evidence="2 3" key="1">
    <citation type="journal article" date="2018" name="Genome Biol. Evol.">
        <title>Multiple Roots of Fruiting Body Formation in Amoebozoa.</title>
        <authorList>
            <person name="Hillmann F."/>
            <person name="Forbes G."/>
            <person name="Novohradska S."/>
            <person name="Ferling I."/>
            <person name="Riege K."/>
            <person name="Groth M."/>
            <person name="Westermann M."/>
            <person name="Marz M."/>
            <person name="Spaller T."/>
            <person name="Winckler T."/>
            <person name="Schaap P."/>
            <person name="Glockner G."/>
        </authorList>
    </citation>
    <scope>NUCLEOTIDE SEQUENCE [LARGE SCALE GENOMIC DNA]</scope>
    <source>
        <strain evidence="2 3">Jena</strain>
    </source>
</reference>
<feature type="chain" id="PRO_5015159264" evidence="1">
    <location>
        <begin position="20"/>
        <end position="346"/>
    </location>
</feature>
<comment type="caution">
    <text evidence="2">The sequence shown here is derived from an EMBL/GenBank/DDBJ whole genome shotgun (WGS) entry which is preliminary data.</text>
</comment>
<protein>
    <submittedName>
        <fullName evidence="2">Uncharacterized protein</fullName>
    </submittedName>
</protein>
<feature type="signal peptide" evidence="1">
    <location>
        <begin position="1"/>
        <end position="19"/>
    </location>
</feature>
<dbReference type="EMBL" id="MDYQ01000014">
    <property type="protein sequence ID" value="PRP88133.1"/>
    <property type="molecule type" value="Genomic_DNA"/>
</dbReference>
<keyword evidence="3" id="KW-1185">Reference proteome</keyword>
<name>A0A2P6NVZ3_9EUKA</name>
<dbReference type="AlphaFoldDB" id="A0A2P6NVZ3"/>
<gene>
    <name evidence="2" type="ORF">PROFUN_04224</name>
</gene>
<evidence type="ECO:0000313" key="3">
    <source>
        <dbReference type="Proteomes" id="UP000241769"/>
    </source>
</evidence>
<evidence type="ECO:0000256" key="1">
    <source>
        <dbReference type="SAM" id="SignalP"/>
    </source>
</evidence>
<sequence length="346" mass="37336">MKSVVFLLALFCTIYIIDAKRNFSGTSSLPHSFSVVSDLSTKHTYDSMVLRISTDFTPRTTVTYVNMTHTKGDRTGVDLFNRWRLWKLLEFKKGPNATETGYTPSTDTRVSHIKLWKLTWSAFSVISNTSNNITSYQVCSNGNLNDNSKFSVQFCGQFTDTLLPNQALSPDYLKWSLSVTNYPYNSTNSSLALKVSFQTTSTLFSSANPAALRNATRSRPQFSLDLGNSATSAVSTVASWDTSVSLTGGASCPTTAPIAMGTRYQGQATADTDADVNLGDSDVSIDSQMVVAYYSVADGGCQPAGINWDPYTGFEGAAADTAVTTGRGGQVLVSIMMVVLAVISVL</sequence>
<evidence type="ECO:0000313" key="2">
    <source>
        <dbReference type="EMBL" id="PRP88133.1"/>
    </source>
</evidence>
<accession>A0A2P6NVZ3</accession>
<proteinExistence type="predicted"/>